<name>A0ABW4NAM5_9SPHN</name>
<feature type="domain" description="GST C-terminal" evidence="3">
    <location>
        <begin position="87"/>
        <end position="210"/>
    </location>
</feature>
<sequence>MTMILHDYWRSSAAYRVRIGLNLKGLGFESVSLDLRAGEQKLPSYRILSPQGLVPAIEHDGVVLTQSLAILEWLDETHPEPGFLPFDPTGRARVRAMAYTIAMDIHPVNNLRILKALKGDFGAEQPAIDAWVRHWIAEGFTALEAMADAPYLSGETPGLADICLVPQWYNAERFALDTSPYPKLAAIVGRANDHPAFAAAHPSRHPHATD</sequence>
<keyword evidence="5" id="KW-1185">Reference proteome</keyword>
<reference evidence="5" key="1">
    <citation type="journal article" date="2019" name="Int. J. Syst. Evol. Microbiol.">
        <title>The Global Catalogue of Microorganisms (GCM) 10K type strain sequencing project: providing services to taxonomists for standard genome sequencing and annotation.</title>
        <authorList>
            <consortium name="The Broad Institute Genomics Platform"/>
            <consortium name="The Broad Institute Genome Sequencing Center for Infectious Disease"/>
            <person name="Wu L."/>
            <person name="Ma J."/>
        </authorList>
    </citation>
    <scope>NUCLEOTIDE SEQUENCE [LARGE SCALE GENOMIC DNA]</scope>
    <source>
        <strain evidence="5">Q85</strain>
    </source>
</reference>
<keyword evidence="4" id="KW-0413">Isomerase</keyword>
<dbReference type="InterPro" id="IPR004045">
    <property type="entry name" value="Glutathione_S-Trfase_N"/>
</dbReference>
<feature type="domain" description="GST N-terminal" evidence="2">
    <location>
        <begin position="1"/>
        <end position="82"/>
    </location>
</feature>
<evidence type="ECO:0000256" key="1">
    <source>
        <dbReference type="ARBA" id="ARBA00010007"/>
    </source>
</evidence>
<dbReference type="Pfam" id="PF13409">
    <property type="entry name" value="GST_N_2"/>
    <property type="match status" value="1"/>
</dbReference>
<dbReference type="Gene3D" id="1.20.1050.10">
    <property type="match status" value="1"/>
</dbReference>
<dbReference type="SFLD" id="SFLDS00019">
    <property type="entry name" value="Glutathione_Transferase_(cytos"/>
    <property type="match status" value="1"/>
</dbReference>
<evidence type="ECO:0000259" key="2">
    <source>
        <dbReference type="PROSITE" id="PS50404"/>
    </source>
</evidence>
<dbReference type="Proteomes" id="UP001597283">
    <property type="component" value="Unassembled WGS sequence"/>
</dbReference>
<evidence type="ECO:0000313" key="5">
    <source>
        <dbReference type="Proteomes" id="UP001597283"/>
    </source>
</evidence>
<organism evidence="4 5">
    <name type="scientific">Sphingomonas floccifaciens</name>
    <dbReference type="NCBI Taxonomy" id="1844115"/>
    <lineage>
        <taxon>Bacteria</taxon>
        <taxon>Pseudomonadati</taxon>
        <taxon>Pseudomonadota</taxon>
        <taxon>Alphaproteobacteria</taxon>
        <taxon>Sphingomonadales</taxon>
        <taxon>Sphingomonadaceae</taxon>
        <taxon>Sphingomonas</taxon>
    </lineage>
</organism>
<comment type="similarity">
    <text evidence="1">Belongs to the GST superfamily. Zeta family.</text>
</comment>
<dbReference type="PANTHER" id="PTHR42673:SF4">
    <property type="entry name" value="MALEYLACETOACETATE ISOMERASE"/>
    <property type="match status" value="1"/>
</dbReference>
<protein>
    <submittedName>
        <fullName evidence="4">Maleylacetoacetate isomerase</fullName>
        <ecNumber evidence="4">5.2.1.2</ecNumber>
    </submittedName>
</protein>
<dbReference type="SUPFAM" id="SSF47616">
    <property type="entry name" value="GST C-terminal domain-like"/>
    <property type="match status" value="1"/>
</dbReference>
<dbReference type="InterPro" id="IPR034330">
    <property type="entry name" value="GST_Zeta_C"/>
</dbReference>
<comment type="caution">
    <text evidence="4">The sequence shown here is derived from an EMBL/GenBank/DDBJ whole genome shotgun (WGS) entry which is preliminary data.</text>
</comment>
<dbReference type="PANTHER" id="PTHR42673">
    <property type="entry name" value="MALEYLACETOACETATE ISOMERASE"/>
    <property type="match status" value="1"/>
</dbReference>
<dbReference type="InterPro" id="IPR005955">
    <property type="entry name" value="GST_Zeta"/>
</dbReference>
<dbReference type="InterPro" id="IPR036249">
    <property type="entry name" value="Thioredoxin-like_sf"/>
</dbReference>
<proteinExistence type="inferred from homology"/>
<dbReference type="Gene3D" id="3.40.30.10">
    <property type="entry name" value="Glutaredoxin"/>
    <property type="match status" value="1"/>
</dbReference>
<dbReference type="EMBL" id="JBHUFC010000002">
    <property type="protein sequence ID" value="MFD1787141.1"/>
    <property type="molecule type" value="Genomic_DNA"/>
</dbReference>
<dbReference type="CDD" id="cd03042">
    <property type="entry name" value="GST_N_Zeta"/>
    <property type="match status" value="1"/>
</dbReference>
<dbReference type="InterPro" id="IPR034333">
    <property type="entry name" value="GST_Zeta_N"/>
</dbReference>
<dbReference type="RefSeq" id="WP_380939509.1">
    <property type="nucleotide sequence ID" value="NZ_JBHUFC010000002.1"/>
</dbReference>
<dbReference type="InterPro" id="IPR010987">
    <property type="entry name" value="Glutathione-S-Trfase_C-like"/>
</dbReference>
<dbReference type="GO" id="GO:0016034">
    <property type="term" value="F:maleylacetoacetate isomerase activity"/>
    <property type="evidence" value="ECO:0007669"/>
    <property type="project" value="UniProtKB-EC"/>
</dbReference>
<dbReference type="EC" id="5.2.1.2" evidence="4"/>
<dbReference type="InterPro" id="IPR040079">
    <property type="entry name" value="Glutathione_S-Trfase"/>
</dbReference>
<dbReference type="PROSITE" id="PS50405">
    <property type="entry name" value="GST_CTER"/>
    <property type="match status" value="1"/>
</dbReference>
<evidence type="ECO:0000259" key="3">
    <source>
        <dbReference type="PROSITE" id="PS50405"/>
    </source>
</evidence>
<gene>
    <name evidence="4" type="primary">maiA</name>
    <name evidence="4" type="ORF">ACFSC3_06125</name>
</gene>
<dbReference type="PROSITE" id="PS50404">
    <property type="entry name" value="GST_NTER"/>
    <property type="match status" value="1"/>
</dbReference>
<evidence type="ECO:0000313" key="4">
    <source>
        <dbReference type="EMBL" id="MFD1787141.1"/>
    </source>
</evidence>
<dbReference type="InterPro" id="IPR036282">
    <property type="entry name" value="Glutathione-S-Trfase_C_sf"/>
</dbReference>
<accession>A0ABW4NAM5</accession>
<dbReference type="SUPFAM" id="SSF52833">
    <property type="entry name" value="Thioredoxin-like"/>
    <property type="match status" value="1"/>
</dbReference>
<dbReference type="NCBIfam" id="TIGR01262">
    <property type="entry name" value="maiA"/>
    <property type="match status" value="1"/>
</dbReference>
<dbReference type="SFLD" id="SFLDG00358">
    <property type="entry name" value="Main_(cytGST)"/>
    <property type="match status" value="1"/>
</dbReference>
<dbReference type="CDD" id="cd03191">
    <property type="entry name" value="GST_C_Zeta"/>
    <property type="match status" value="1"/>
</dbReference>